<proteinExistence type="predicted"/>
<dbReference type="PANTHER" id="PTHR21310">
    <property type="entry name" value="AMINOGLYCOSIDE PHOSPHOTRANSFERASE-RELATED-RELATED"/>
    <property type="match status" value="1"/>
</dbReference>
<evidence type="ECO:0000313" key="1">
    <source>
        <dbReference type="EMBL" id="KAE8406521.1"/>
    </source>
</evidence>
<dbReference type="InterPro" id="IPR011009">
    <property type="entry name" value="Kinase-like_dom_sf"/>
</dbReference>
<reference evidence="1 2" key="1">
    <citation type="submission" date="2019-04" db="EMBL/GenBank/DDBJ databases">
        <authorList>
            <consortium name="DOE Joint Genome Institute"/>
            <person name="Mondo S."/>
            <person name="Kjaerbolling I."/>
            <person name="Vesth T."/>
            <person name="Frisvad J.C."/>
            <person name="Nybo J.L."/>
            <person name="Theobald S."/>
            <person name="Kildgaard S."/>
            <person name="Isbrandt T."/>
            <person name="Kuo A."/>
            <person name="Sato A."/>
            <person name="Lyhne E.K."/>
            <person name="Kogle M.E."/>
            <person name="Wiebenga A."/>
            <person name="Kun R.S."/>
            <person name="Lubbers R.J."/>
            <person name="Makela M.R."/>
            <person name="Barry K."/>
            <person name="Chovatia M."/>
            <person name="Clum A."/>
            <person name="Daum C."/>
            <person name="Haridas S."/>
            <person name="He G."/>
            <person name="LaButti K."/>
            <person name="Lipzen A."/>
            <person name="Riley R."/>
            <person name="Salamov A."/>
            <person name="Simmons B.A."/>
            <person name="Magnuson J.K."/>
            <person name="Henrissat B."/>
            <person name="Mortensen U.H."/>
            <person name="Larsen T.O."/>
            <person name="Devries R.P."/>
            <person name="Grigoriev I.V."/>
            <person name="Machida M."/>
            <person name="Baker S.E."/>
            <person name="Andersen M.R."/>
            <person name="Cantor M.N."/>
            <person name="Hua S.X."/>
        </authorList>
    </citation>
    <scope>NUCLEOTIDE SEQUENCE [LARGE SCALE GENOMIC DNA]</scope>
    <source>
        <strain evidence="1 2">CBS 119388</strain>
    </source>
</reference>
<dbReference type="RefSeq" id="XP_031943840.1">
    <property type="nucleotide sequence ID" value="XM_032084447.1"/>
</dbReference>
<dbReference type="EMBL" id="ML736753">
    <property type="protein sequence ID" value="KAE8406521.1"/>
    <property type="molecule type" value="Genomic_DNA"/>
</dbReference>
<gene>
    <name evidence="1" type="ORF">BDV37DRAFT_269869</name>
</gene>
<protein>
    <recommendedName>
        <fullName evidence="3">Aminoglycoside phosphotransferase domain-containing protein</fullName>
    </recommendedName>
</protein>
<dbReference type="PANTHER" id="PTHR21310:SF37">
    <property type="entry name" value="AMINOGLYCOSIDE PHOSPHOTRANSFERASE DOMAIN-CONTAINING PROTEIN"/>
    <property type="match status" value="1"/>
</dbReference>
<dbReference type="AlphaFoldDB" id="A0A5N7DJA0"/>
<dbReference type="SUPFAM" id="SSF56112">
    <property type="entry name" value="Protein kinase-like (PK-like)"/>
    <property type="match status" value="1"/>
</dbReference>
<name>A0A5N7DJA0_9EURO</name>
<dbReference type="OrthoDB" id="3645574at2759"/>
<organism evidence="1 2">
    <name type="scientific">Aspergillus pseudonomiae</name>
    <dbReference type="NCBI Taxonomy" id="1506151"/>
    <lineage>
        <taxon>Eukaryota</taxon>
        <taxon>Fungi</taxon>
        <taxon>Dikarya</taxon>
        <taxon>Ascomycota</taxon>
        <taxon>Pezizomycotina</taxon>
        <taxon>Eurotiomycetes</taxon>
        <taxon>Eurotiomycetidae</taxon>
        <taxon>Eurotiales</taxon>
        <taxon>Aspergillaceae</taxon>
        <taxon>Aspergillus</taxon>
        <taxon>Aspergillus subgen. Circumdati</taxon>
    </lineage>
</organism>
<dbReference type="Proteomes" id="UP000325579">
    <property type="component" value="Unassembled WGS sequence"/>
</dbReference>
<evidence type="ECO:0000313" key="2">
    <source>
        <dbReference type="Proteomes" id="UP000325579"/>
    </source>
</evidence>
<evidence type="ECO:0008006" key="3">
    <source>
        <dbReference type="Google" id="ProtNLM"/>
    </source>
</evidence>
<sequence>MPRTRRLLRDEEMTYSIAKEQESRFFAHIQERQEWMKAIAVHHLNLKSSTLCHVAGQEDWSHGGFNVGIPITVDGCNKRVLMRFPLPYRVGEAVQPGNSDEKIRCEAGSYAWLEENCADVPIPPLYGFGLSSGETFTRVENLSILSRCVQLLRRKILSFLGYPTPSSFVSHQTAHRVSDGMFNAGYLLVEFIEEAQGTMLSDTWVHGQHDIKSHKFLPRYISEYTYPTADSYILDILAYHDSRFRNQPNAINDLGDCEYQLSALSAMGTIFPCFFQRDYRRGPSCLVLTDLHQSNIFVDAEWNITCLVDLEWACSRPIEMINPPYWLTNKGVDQLDSAEYDAIRTEFMEILAAEELALAPATSSMVGNSGILPQLSDVMNQTWSTRVYSTNKYGEQFNLIMPFFWGKNIGSIAGRKLSDKGYDEKLRQAFEDN</sequence>
<dbReference type="GeneID" id="43669138"/>
<keyword evidence="2" id="KW-1185">Reference proteome</keyword>
<accession>A0A5N7DJA0</accession>
<dbReference type="InterPro" id="IPR051678">
    <property type="entry name" value="AGP_Transferase"/>
</dbReference>